<feature type="domain" description="DUF7702" evidence="3">
    <location>
        <begin position="7"/>
        <end position="231"/>
    </location>
</feature>
<dbReference type="PANTHER" id="PTHR42109:SF3">
    <property type="entry name" value="INTEGRAL MEMBRANE PROTEIN (AFU_ORTHOLOGUE AFUA_5G00100)"/>
    <property type="match status" value="1"/>
</dbReference>
<evidence type="ECO:0000256" key="2">
    <source>
        <dbReference type="SAM" id="Phobius"/>
    </source>
</evidence>
<feature type="transmembrane region" description="Helical" evidence="2">
    <location>
        <begin position="94"/>
        <end position="116"/>
    </location>
</feature>
<proteinExistence type="predicted"/>
<dbReference type="Proteomes" id="UP000007322">
    <property type="component" value="Chromosome 2"/>
</dbReference>
<evidence type="ECO:0000259" key="3">
    <source>
        <dbReference type="Pfam" id="PF24800"/>
    </source>
</evidence>
<dbReference type="Pfam" id="PF24800">
    <property type="entry name" value="DUF7702"/>
    <property type="match status" value="1"/>
</dbReference>
<gene>
    <name evidence="4" type="ORF">MYCTH_2059044</name>
</gene>
<feature type="transmembrane region" description="Helical" evidence="2">
    <location>
        <begin position="6"/>
        <end position="26"/>
    </location>
</feature>
<dbReference type="InParanoid" id="G2Q7N5"/>
<protein>
    <recommendedName>
        <fullName evidence="3">DUF7702 domain-containing protein</fullName>
    </recommendedName>
</protein>
<dbReference type="PANTHER" id="PTHR42109">
    <property type="entry name" value="UNPLACED GENOMIC SCAFFOLD UM_SCAF_CONTIG_1.265, WHOLE GENOME SHOTGUN SEQUENCE"/>
    <property type="match status" value="1"/>
</dbReference>
<dbReference type="RefSeq" id="XP_003661338.1">
    <property type="nucleotide sequence ID" value="XM_003661290.1"/>
</dbReference>
<keyword evidence="2" id="KW-1133">Transmembrane helix</keyword>
<evidence type="ECO:0000313" key="5">
    <source>
        <dbReference type="Proteomes" id="UP000007322"/>
    </source>
</evidence>
<name>G2Q7N5_THET4</name>
<feature type="transmembrane region" description="Helical" evidence="2">
    <location>
        <begin position="33"/>
        <end position="53"/>
    </location>
</feature>
<feature type="transmembrane region" description="Helical" evidence="2">
    <location>
        <begin position="59"/>
        <end position="82"/>
    </location>
</feature>
<dbReference type="HOGENOM" id="CLU_064985_3_0_1"/>
<keyword evidence="2" id="KW-0472">Membrane</keyword>
<dbReference type="AlphaFoldDB" id="G2Q7N5"/>
<evidence type="ECO:0000256" key="1">
    <source>
        <dbReference type="SAM" id="MobiDB-lite"/>
    </source>
</evidence>
<feature type="transmembrane region" description="Helical" evidence="2">
    <location>
        <begin position="169"/>
        <end position="193"/>
    </location>
</feature>
<dbReference type="VEuPathDB" id="FungiDB:MYCTH_2059044"/>
<feature type="compositionally biased region" description="Polar residues" evidence="1">
    <location>
        <begin position="247"/>
        <end position="256"/>
    </location>
</feature>
<dbReference type="EMBL" id="CP003003">
    <property type="protein sequence ID" value="AEO56093.1"/>
    <property type="molecule type" value="Genomic_DNA"/>
</dbReference>
<evidence type="ECO:0000313" key="4">
    <source>
        <dbReference type="EMBL" id="AEO56093.1"/>
    </source>
</evidence>
<sequence>MTTNALLTAELAIYAVLSLPVLYLLIRHSPAGLLGWFYLFTFCTLRIVGGAVSASPASIISSIGLSPLLLAGSGILHEARIYHSRVNRAQEWSLVAVFHLLVATGVALVGSGASGLQSDHPTNRDLKLVKVGIGLLTASWAVLCLWTGISCMPSQRDKSAPRHRQGITLLRAVAFSLVPIGIRVLYALVALTTRRRSLNPVTGSLAARVVLGLLPELITTLVLIIAGMRTRNASRVGNEKAEELMGDSSQGRHQLS</sequence>
<keyword evidence="2" id="KW-0812">Transmembrane</keyword>
<dbReference type="KEGG" id="mtm:MYCTH_2059044"/>
<reference evidence="4 5" key="1">
    <citation type="journal article" date="2011" name="Nat. Biotechnol.">
        <title>Comparative genomic analysis of the thermophilic biomass-degrading fungi Myceliophthora thermophila and Thielavia terrestris.</title>
        <authorList>
            <person name="Berka R.M."/>
            <person name="Grigoriev I.V."/>
            <person name="Otillar R."/>
            <person name="Salamov A."/>
            <person name="Grimwood J."/>
            <person name="Reid I."/>
            <person name="Ishmael N."/>
            <person name="John T."/>
            <person name="Darmond C."/>
            <person name="Moisan M.-C."/>
            <person name="Henrissat B."/>
            <person name="Coutinho P.M."/>
            <person name="Lombard V."/>
            <person name="Natvig D.O."/>
            <person name="Lindquist E."/>
            <person name="Schmutz J."/>
            <person name="Lucas S."/>
            <person name="Harris P."/>
            <person name="Powlowski J."/>
            <person name="Bellemare A."/>
            <person name="Taylor D."/>
            <person name="Butler G."/>
            <person name="de Vries R.P."/>
            <person name="Allijn I.E."/>
            <person name="van den Brink J."/>
            <person name="Ushinsky S."/>
            <person name="Storms R."/>
            <person name="Powell A.J."/>
            <person name="Paulsen I.T."/>
            <person name="Elbourne L.D.H."/>
            <person name="Baker S.E."/>
            <person name="Magnuson J."/>
            <person name="LaBoissiere S."/>
            <person name="Clutterbuck A.J."/>
            <person name="Martinez D."/>
            <person name="Wogulis M."/>
            <person name="de Leon A.L."/>
            <person name="Rey M.W."/>
            <person name="Tsang A."/>
        </authorList>
    </citation>
    <scope>NUCLEOTIDE SEQUENCE [LARGE SCALE GENOMIC DNA]</scope>
    <source>
        <strain evidence="5">ATCC 42464 / BCRC 31852 / DSM 1799</strain>
    </source>
</reference>
<dbReference type="InterPro" id="IPR056119">
    <property type="entry name" value="DUF7702"/>
</dbReference>
<dbReference type="eggNOG" id="ENOG502SN6X">
    <property type="taxonomic scope" value="Eukaryota"/>
</dbReference>
<dbReference type="OrthoDB" id="2560628at2759"/>
<feature type="region of interest" description="Disordered" evidence="1">
    <location>
        <begin position="237"/>
        <end position="256"/>
    </location>
</feature>
<accession>G2Q7N5</accession>
<dbReference type="OMA" id="DKKMEWV"/>
<feature type="transmembrane region" description="Helical" evidence="2">
    <location>
        <begin position="205"/>
        <end position="226"/>
    </location>
</feature>
<organism evidence="4 5">
    <name type="scientific">Thermothelomyces thermophilus (strain ATCC 42464 / BCRC 31852 / DSM 1799)</name>
    <name type="common">Sporotrichum thermophile</name>
    <dbReference type="NCBI Taxonomy" id="573729"/>
    <lineage>
        <taxon>Eukaryota</taxon>
        <taxon>Fungi</taxon>
        <taxon>Dikarya</taxon>
        <taxon>Ascomycota</taxon>
        <taxon>Pezizomycotina</taxon>
        <taxon>Sordariomycetes</taxon>
        <taxon>Sordariomycetidae</taxon>
        <taxon>Sordariales</taxon>
        <taxon>Chaetomiaceae</taxon>
        <taxon>Thermothelomyces</taxon>
    </lineage>
</organism>
<dbReference type="GeneID" id="11512017"/>
<keyword evidence="5" id="KW-1185">Reference proteome</keyword>
<feature type="transmembrane region" description="Helical" evidence="2">
    <location>
        <begin position="128"/>
        <end position="149"/>
    </location>
</feature>